<dbReference type="CDD" id="cd02947">
    <property type="entry name" value="TRX_family"/>
    <property type="match status" value="1"/>
</dbReference>
<dbReference type="PANTHER" id="PTHR46050">
    <property type="entry name" value="TPR REPEAT-CONTAINING THIOREDOXIN"/>
    <property type="match status" value="1"/>
</dbReference>
<reference evidence="6" key="1">
    <citation type="submission" date="2020-09" db="EMBL/GenBank/DDBJ databases">
        <title>Genome-Enabled Discovery of Anthraquinone Biosynthesis in Senna tora.</title>
        <authorList>
            <person name="Kang S.-H."/>
            <person name="Pandey R.P."/>
            <person name="Lee C.-M."/>
            <person name="Sim J.-S."/>
            <person name="Jeong J.-T."/>
            <person name="Choi B.-S."/>
            <person name="Jung M."/>
            <person name="Ginzburg D."/>
            <person name="Zhao K."/>
            <person name="Won S.Y."/>
            <person name="Oh T.-J."/>
            <person name="Yu Y."/>
            <person name="Kim N.-H."/>
            <person name="Lee O.R."/>
            <person name="Lee T.-H."/>
            <person name="Bashyal P."/>
            <person name="Kim T.-S."/>
            <person name="Lee W.-H."/>
            <person name="Kawkins C."/>
            <person name="Kim C.-K."/>
            <person name="Kim J.S."/>
            <person name="Ahn B.O."/>
            <person name="Rhee S.Y."/>
            <person name="Sohng J.K."/>
        </authorList>
    </citation>
    <scope>NUCLEOTIDE SEQUENCE</scope>
    <source>
        <tissue evidence="6">Leaf</tissue>
    </source>
</reference>
<evidence type="ECO:0000313" key="6">
    <source>
        <dbReference type="EMBL" id="KAF7833926.1"/>
    </source>
</evidence>
<dbReference type="GO" id="GO:0006950">
    <property type="term" value="P:response to stress"/>
    <property type="evidence" value="ECO:0007669"/>
    <property type="project" value="UniProtKB-ARBA"/>
</dbReference>
<dbReference type="PROSITE" id="PS50005">
    <property type="entry name" value="TPR"/>
    <property type="match status" value="1"/>
</dbReference>
<feature type="region of interest" description="Disordered" evidence="4">
    <location>
        <begin position="1"/>
        <end position="111"/>
    </location>
</feature>
<dbReference type="InterPro" id="IPR036249">
    <property type="entry name" value="Thioredoxin-like_sf"/>
</dbReference>
<dbReference type="Pfam" id="PF00085">
    <property type="entry name" value="Thioredoxin"/>
    <property type="match status" value="1"/>
</dbReference>
<evidence type="ECO:0000256" key="3">
    <source>
        <dbReference type="PROSITE-ProRule" id="PRU00339"/>
    </source>
</evidence>
<keyword evidence="1" id="KW-0677">Repeat</keyword>
<dbReference type="Gene3D" id="1.25.40.10">
    <property type="entry name" value="Tetratricopeptide repeat domain"/>
    <property type="match status" value="1"/>
</dbReference>
<dbReference type="InterPro" id="IPR013766">
    <property type="entry name" value="Thioredoxin_domain"/>
</dbReference>
<dbReference type="InterPro" id="IPR019734">
    <property type="entry name" value="TPR_rpt"/>
</dbReference>
<dbReference type="GO" id="GO:0005737">
    <property type="term" value="C:cytoplasm"/>
    <property type="evidence" value="ECO:0007669"/>
    <property type="project" value="TreeGrafter"/>
</dbReference>
<feature type="compositionally biased region" description="Polar residues" evidence="4">
    <location>
        <begin position="1"/>
        <end position="12"/>
    </location>
</feature>
<feature type="compositionally biased region" description="Basic and acidic residues" evidence="4">
    <location>
        <begin position="74"/>
        <end position="86"/>
    </location>
</feature>
<feature type="domain" description="Thioredoxin" evidence="5">
    <location>
        <begin position="589"/>
        <end position="671"/>
    </location>
</feature>
<feature type="repeat" description="TPR" evidence="3">
    <location>
        <begin position="219"/>
        <end position="252"/>
    </location>
</feature>
<sequence>MSQGFHSLTTTPFRDFLSSEENKPDFKELDLASPLKPRAAINAGAGGAYTPSSSSSSSSGSLSGTRNTIAKLPKKPDAKPHNHSGELSESLRSTSVTRASKPGHRRSVSAGAPLIYSGGSFSCANGATSGSNFNGNLFAAGNICPTGKILKPGSVSRPPSNRTDVLGSGTVNYGLGNIMRGGTKLGNGGHVIADDNVAGNSQGGGVSAIVKRAMSGSDPEEVKNAGNELYRSRHFVEALSLYDRAISISPNNPAYRSNRAAALAALGRLAAAAKECEEAVKLDPNYARAHQRLASLYLRFGQVENAQSHLCFPGKQVDQSELHKLRLLEKHLKRCAEARKIGDWKSAVREADAAIAVGADFSPQLLASKAEAYLKLHLLEDAESTLSNIPKLDGCSQTKFFGMVGEAYVPFVRAQVEMALGRFENAVAEAEKANLIDYSNVEVARVVSSVKMVARARSRGNDLFSSGKYSEACSAYGEGLRYDSSNYVLYCNRAVCWSKLGLWEKSVEDCNQALSIQPNCTKALFRRAASNAKLERWADSVKDYEALKHELPRDSEVVESLCQAQLALKKSRGEVFGTKLGVEVEEVSTLDRFKATIASPGVLVVHFKEASNELCEEISPFVNTLCVRYPTVKFIKVEVEECTSIAKAESIRTVPTFKIYANGEKVKEMIRPSHQILEDSVMNCSNM</sequence>
<proteinExistence type="predicted"/>
<name>A0A835C986_9FABA</name>
<feature type="compositionally biased region" description="Low complexity" evidence="4">
    <location>
        <begin position="52"/>
        <end position="64"/>
    </location>
</feature>
<evidence type="ECO:0000259" key="5">
    <source>
        <dbReference type="Pfam" id="PF00085"/>
    </source>
</evidence>
<evidence type="ECO:0000256" key="4">
    <source>
        <dbReference type="SAM" id="MobiDB-lite"/>
    </source>
</evidence>
<comment type="caution">
    <text evidence="6">The sequence shown here is derived from an EMBL/GenBank/DDBJ whole genome shotgun (WGS) entry which is preliminary data.</text>
</comment>
<dbReference type="Proteomes" id="UP000634136">
    <property type="component" value="Unassembled WGS sequence"/>
</dbReference>
<feature type="compositionally biased region" description="Basic and acidic residues" evidence="4">
    <location>
        <begin position="20"/>
        <end position="30"/>
    </location>
</feature>
<accession>A0A835C986</accession>
<gene>
    <name evidence="6" type="ORF">G2W53_008785</name>
</gene>
<evidence type="ECO:0000256" key="1">
    <source>
        <dbReference type="ARBA" id="ARBA00022737"/>
    </source>
</evidence>
<dbReference type="SMART" id="SM00028">
    <property type="entry name" value="TPR"/>
    <property type="match status" value="5"/>
</dbReference>
<organism evidence="6 7">
    <name type="scientific">Senna tora</name>
    <dbReference type="NCBI Taxonomy" id="362788"/>
    <lineage>
        <taxon>Eukaryota</taxon>
        <taxon>Viridiplantae</taxon>
        <taxon>Streptophyta</taxon>
        <taxon>Embryophyta</taxon>
        <taxon>Tracheophyta</taxon>
        <taxon>Spermatophyta</taxon>
        <taxon>Magnoliopsida</taxon>
        <taxon>eudicotyledons</taxon>
        <taxon>Gunneridae</taxon>
        <taxon>Pentapetalae</taxon>
        <taxon>rosids</taxon>
        <taxon>fabids</taxon>
        <taxon>Fabales</taxon>
        <taxon>Fabaceae</taxon>
        <taxon>Caesalpinioideae</taxon>
        <taxon>Cassia clade</taxon>
        <taxon>Senna</taxon>
    </lineage>
</organism>
<dbReference type="SUPFAM" id="SSF52833">
    <property type="entry name" value="Thioredoxin-like"/>
    <property type="match status" value="1"/>
</dbReference>
<keyword evidence="7" id="KW-1185">Reference proteome</keyword>
<evidence type="ECO:0000313" key="7">
    <source>
        <dbReference type="Proteomes" id="UP000634136"/>
    </source>
</evidence>
<dbReference type="FunFam" id="3.40.30.10:FF:000211">
    <property type="entry name" value="TPR repeat-containing thioredoxin TTL4"/>
    <property type="match status" value="1"/>
</dbReference>
<dbReference type="InterPro" id="IPR011990">
    <property type="entry name" value="TPR-like_helical_dom_sf"/>
</dbReference>
<dbReference type="PANTHER" id="PTHR46050:SF29">
    <property type="entry name" value="TPR REPEAT-CONTAINING THIOREDOXIN TTL4"/>
    <property type="match status" value="1"/>
</dbReference>
<feature type="compositionally biased region" description="Polar residues" evidence="4">
    <location>
        <begin position="87"/>
        <end position="98"/>
    </location>
</feature>
<dbReference type="Pfam" id="PF13432">
    <property type="entry name" value="TPR_16"/>
    <property type="match status" value="1"/>
</dbReference>
<dbReference type="EMBL" id="JAAIUW010000004">
    <property type="protein sequence ID" value="KAF7833926.1"/>
    <property type="molecule type" value="Genomic_DNA"/>
</dbReference>
<dbReference type="OrthoDB" id="2121326at2759"/>
<protein>
    <submittedName>
        <fullName evidence="6">Inactive TPR repeat-containing thioredoxin TTL3</fullName>
    </submittedName>
</protein>
<dbReference type="InterPro" id="IPR044534">
    <property type="entry name" value="TTL1-4"/>
</dbReference>
<dbReference type="Gene3D" id="3.40.30.10">
    <property type="entry name" value="Glutaredoxin"/>
    <property type="match status" value="1"/>
</dbReference>
<keyword evidence="2 3" id="KW-0802">TPR repeat</keyword>
<evidence type="ECO:0000256" key="2">
    <source>
        <dbReference type="ARBA" id="ARBA00022803"/>
    </source>
</evidence>
<dbReference type="Pfam" id="PF00515">
    <property type="entry name" value="TPR_1"/>
    <property type="match status" value="1"/>
</dbReference>
<dbReference type="AlphaFoldDB" id="A0A835C986"/>
<dbReference type="SUPFAM" id="SSF48452">
    <property type="entry name" value="TPR-like"/>
    <property type="match status" value="3"/>
</dbReference>